<proteinExistence type="predicted"/>
<gene>
    <name evidence="8" type="ORF">BDN71DRAFT_1588079</name>
</gene>
<name>A0A9P6DIC8_PLEER</name>
<dbReference type="SUPFAM" id="SSF103473">
    <property type="entry name" value="MFS general substrate transporter"/>
    <property type="match status" value="1"/>
</dbReference>
<sequence length="411" mass="45797">MASEKESQNSQAHETHSIPTDYDKKKDKKLIRKVDLRPIPILTLFYLLSFLDRLKCFDPQIWLPTLTLLWGIVGVCQGLVTNQAGLFGIQVLLGVTEAGLFPGVIYVFSVYYRRSERSWRVAIFFGGAALAGAFGGILAYAIAKMDGIGGRKGWQWTFIIEGLLTLAISFVAYLLVPTWSYKAKFLTGSEREHLLERLRADSDAADNEKFECLFLPTIIAGLGFQSWQAQLLTIPPKALASLAIWFIVWVSSRYNLRAPFIIGAAFIAIIGYIILLTAKTSGGQYVGVHFAAAGVYTGNALLLSWPGENVSGQTKRAIAVAMQITIGDIGAVAGVLIYRPNFSGHHFRKPHIISIGYLVFAAAVAAYLWIWMARENARRDEVLRKLAVEKEVKQEVNRRAGDRDIYYRYHV</sequence>
<dbReference type="PANTHER" id="PTHR43791:SF22">
    <property type="entry name" value="TRANSPORTER, PUTATIVE (AFU_ORTHOLOGUE AFUA_6G11320)-RELATED"/>
    <property type="match status" value="1"/>
</dbReference>
<evidence type="ECO:0000256" key="4">
    <source>
        <dbReference type="ARBA" id="ARBA00022989"/>
    </source>
</evidence>
<dbReference type="EMBL" id="MU154542">
    <property type="protein sequence ID" value="KAF9497620.1"/>
    <property type="molecule type" value="Genomic_DNA"/>
</dbReference>
<dbReference type="GO" id="GO:0016020">
    <property type="term" value="C:membrane"/>
    <property type="evidence" value="ECO:0007669"/>
    <property type="project" value="UniProtKB-SubCell"/>
</dbReference>
<comment type="caution">
    <text evidence="8">The sequence shown here is derived from an EMBL/GenBank/DDBJ whole genome shotgun (WGS) entry which is preliminary data.</text>
</comment>
<feature type="transmembrane region" description="Helical" evidence="7">
    <location>
        <begin position="317"/>
        <end position="338"/>
    </location>
</feature>
<dbReference type="OrthoDB" id="2962993at2759"/>
<dbReference type="PANTHER" id="PTHR43791">
    <property type="entry name" value="PERMEASE-RELATED"/>
    <property type="match status" value="1"/>
</dbReference>
<feature type="transmembrane region" description="Helical" evidence="7">
    <location>
        <begin position="61"/>
        <end position="80"/>
    </location>
</feature>
<organism evidence="8 9">
    <name type="scientific">Pleurotus eryngii</name>
    <name type="common">Boletus of the steppes</name>
    <dbReference type="NCBI Taxonomy" id="5323"/>
    <lineage>
        <taxon>Eukaryota</taxon>
        <taxon>Fungi</taxon>
        <taxon>Dikarya</taxon>
        <taxon>Basidiomycota</taxon>
        <taxon>Agaricomycotina</taxon>
        <taxon>Agaricomycetes</taxon>
        <taxon>Agaricomycetidae</taxon>
        <taxon>Agaricales</taxon>
        <taxon>Pleurotineae</taxon>
        <taxon>Pleurotaceae</taxon>
        <taxon>Pleurotus</taxon>
    </lineage>
</organism>
<keyword evidence="3 7" id="KW-0812">Transmembrane</keyword>
<feature type="transmembrane region" description="Helical" evidence="7">
    <location>
        <begin position="154"/>
        <end position="176"/>
    </location>
</feature>
<keyword evidence="2" id="KW-0813">Transport</keyword>
<dbReference type="GO" id="GO:0022857">
    <property type="term" value="F:transmembrane transporter activity"/>
    <property type="evidence" value="ECO:0007669"/>
    <property type="project" value="InterPro"/>
</dbReference>
<feature type="transmembrane region" description="Helical" evidence="7">
    <location>
        <begin position="121"/>
        <end position="142"/>
    </location>
</feature>
<reference evidence="8" key="1">
    <citation type="submission" date="2020-11" db="EMBL/GenBank/DDBJ databases">
        <authorList>
            <consortium name="DOE Joint Genome Institute"/>
            <person name="Ahrendt S."/>
            <person name="Riley R."/>
            <person name="Andreopoulos W."/>
            <person name="Labutti K."/>
            <person name="Pangilinan J."/>
            <person name="Ruiz-Duenas F.J."/>
            <person name="Barrasa J.M."/>
            <person name="Sanchez-Garcia M."/>
            <person name="Camarero S."/>
            <person name="Miyauchi S."/>
            <person name="Serrano A."/>
            <person name="Linde D."/>
            <person name="Babiker R."/>
            <person name="Drula E."/>
            <person name="Ayuso-Fernandez I."/>
            <person name="Pacheco R."/>
            <person name="Padilla G."/>
            <person name="Ferreira P."/>
            <person name="Barriuso J."/>
            <person name="Kellner H."/>
            <person name="Castanera R."/>
            <person name="Alfaro M."/>
            <person name="Ramirez L."/>
            <person name="Pisabarro A.G."/>
            <person name="Kuo A."/>
            <person name="Tritt A."/>
            <person name="Lipzen A."/>
            <person name="He G."/>
            <person name="Yan M."/>
            <person name="Ng V."/>
            <person name="Cullen D."/>
            <person name="Martin F."/>
            <person name="Rosso M.-N."/>
            <person name="Henrissat B."/>
            <person name="Hibbett D."/>
            <person name="Martinez A.T."/>
            <person name="Grigoriev I.V."/>
        </authorList>
    </citation>
    <scope>NUCLEOTIDE SEQUENCE</scope>
    <source>
        <strain evidence="8">ATCC 90797</strain>
    </source>
</reference>
<feature type="region of interest" description="Disordered" evidence="6">
    <location>
        <begin position="1"/>
        <end position="21"/>
    </location>
</feature>
<dbReference type="Proteomes" id="UP000807025">
    <property type="component" value="Unassembled WGS sequence"/>
</dbReference>
<evidence type="ECO:0000313" key="9">
    <source>
        <dbReference type="Proteomes" id="UP000807025"/>
    </source>
</evidence>
<feature type="transmembrane region" description="Helical" evidence="7">
    <location>
        <begin position="350"/>
        <end position="372"/>
    </location>
</feature>
<evidence type="ECO:0000256" key="3">
    <source>
        <dbReference type="ARBA" id="ARBA00022692"/>
    </source>
</evidence>
<evidence type="ECO:0000256" key="5">
    <source>
        <dbReference type="ARBA" id="ARBA00023136"/>
    </source>
</evidence>
<protein>
    <submittedName>
        <fullName evidence="8">MFS general substrate transporter</fullName>
    </submittedName>
</protein>
<evidence type="ECO:0000256" key="2">
    <source>
        <dbReference type="ARBA" id="ARBA00022448"/>
    </source>
</evidence>
<keyword evidence="5 7" id="KW-0472">Membrane</keyword>
<evidence type="ECO:0000313" key="8">
    <source>
        <dbReference type="EMBL" id="KAF9497620.1"/>
    </source>
</evidence>
<dbReference type="Gene3D" id="1.20.1250.20">
    <property type="entry name" value="MFS general substrate transporter like domains"/>
    <property type="match status" value="2"/>
</dbReference>
<comment type="subcellular location">
    <subcellularLocation>
        <location evidence="1">Membrane</location>
        <topology evidence="1">Multi-pass membrane protein</topology>
    </subcellularLocation>
</comment>
<dbReference type="InterPro" id="IPR036259">
    <property type="entry name" value="MFS_trans_sf"/>
</dbReference>
<feature type="transmembrane region" description="Helical" evidence="7">
    <location>
        <begin position="86"/>
        <end position="109"/>
    </location>
</feature>
<feature type="transmembrane region" description="Helical" evidence="7">
    <location>
        <begin position="258"/>
        <end position="278"/>
    </location>
</feature>
<evidence type="ECO:0000256" key="7">
    <source>
        <dbReference type="SAM" id="Phobius"/>
    </source>
</evidence>
<dbReference type="AlphaFoldDB" id="A0A9P6DIC8"/>
<accession>A0A9P6DIC8</accession>
<feature type="transmembrane region" description="Helical" evidence="7">
    <location>
        <begin position="285"/>
        <end position="305"/>
    </location>
</feature>
<evidence type="ECO:0000256" key="1">
    <source>
        <dbReference type="ARBA" id="ARBA00004141"/>
    </source>
</evidence>
<dbReference type="Pfam" id="PF07690">
    <property type="entry name" value="MFS_1"/>
    <property type="match status" value="1"/>
</dbReference>
<keyword evidence="9" id="KW-1185">Reference proteome</keyword>
<evidence type="ECO:0000256" key="6">
    <source>
        <dbReference type="SAM" id="MobiDB-lite"/>
    </source>
</evidence>
<dbReference type="InterPro" id="IPR011701">
    <property type="entry name" value="MFS"/>
</dbReference>
<keyword evidence="4 7" id="KW-1133">Transmembrane helix</keyword>